<proteinExistence type="predicted"/>
<gene>
    <name evidence="2" type="ORF">C7387_2376</name>
</gene>
<evidence type="ECO:0000313" key="3">
    <source>
        <dbReference type="Proteomes" id="UP000267341"/>
    </source>
</evidence>
<protein>
    <submittedName>
        <fullName evidence="2">Uncharacterized protein</fullName>
    </submittedName>
</protein>
<name>A0ABX9RYF2_9ENTR</name>
<feature type="compositionally biased region" description="Polar residues" evidence="1">
    <location>
        <begin position="417"/>
        <end position="436"/>
    </location>
</feature>
<reference evidence="2 3" key="1">
    <citation type="submission" date="2018-10" db="EMBL/GenBank/DDBJ databases">
        <title>Genomic Encyclopedia of Type Strains, Phase IV (KMG-IV): sequencing the most valuable type-strain genomes for metagenomic binning, comparative biology and taxonomic classification.</title>
        <authorList>
            <person name="Goeker M."/>
        </authorList>
    </citation>
    <scope>NUCLEOTIDE SEQUENCE [LARGE SCALE GENOMIC DNA]</scope>
    <source>
        <strain evidence="2 3">DSM 5079</strain>
    </source>
</reference>
<dbReference type="RefSeq" id="WP_120816762.1">
    <property type="nucleotide sequence ID" value="NZ_RBIZ01000004.1"/>
</dbReference>
<dbReference type="EMBL" id="RBIZ01000004">
    <property type="protein sequence ID" value="RKR54230.1"/>
    <property type="molecule type" value="Genomic_DNA"/>
</dbReference>
<evidence type="ECO:0000313" key="2">
    <source>
        <dbReference type="EMBL" id="RKR54230.1"/>
    </source>
</evidence>
<sequence>MTDRINEVELLLKNGALGFYNTVEITEVFSLNPEKKPCNILTIMVAEDFQDPAYNKVTYLTTDLISVKKLKQWRFGVKRYCISISELMAKLSSLDANMRWGQEQVEINNLQPLDKYFISPDSYESVPINSILKNNYYNGSYVFEWFDFNKENHQDLLSSPLALKELSEELRKVIPISIESVSDRVGNFLLQIPTRILMSNFGLEKKHDGYNLNCEIDWHRNAQKRDLIINCHLSESDNLCEGYFTKILKSGDLSLSLPIPNKRSHIGTIWDPENNLILARTRPSAFISPTAKIITTTSIIKERLLTNGSKSKKVSILESDKNKSNHSKQPLLNWIEKRIYDSSSIALKKSRNFVQYNPKGINKSESKMNAMDDLIYLINMHGHDAVWLWDPYLSFQDLFDTLLQNKHSGSMMKAISSLESPPNAQNSTATTKSQSKDSLTINKYKDSFNQLPTETLQTINLEFRCRTGSNGWDFHDRFIIFPASDYDSTTLAWSLGTSVNSYGTSHHILQKVQDAQLIANAFLNLWDDLENSECLVWRNINE</sequence>
<feature type="region of interest" description="Disordered" evidence="1">
    <location>
        <begin position="414"/>
        <end position="436"/>
    </location>
</feature>
<keyword evidence="3" id="KW-1185">Reference proteome</keyword>
<organism evidence="2 3">
    <name type="scientific">Yokenella regensburgei</name>
    <dbReference type="NCBI Taxonomy" id="158877"/>
    <lineage>
        <taxon>Bacteria</taxon>
        <taxon>Pseudomonadati</taxon>
        <taxon>Pseudomonadota</taxon>
        <taxon>Gammaproteobacteria</taxon>
        <taxon>Enterobacterales</taxon>
        <taxon>Enterobacteriaceae</taxon>
        <taxon>Yokenella</taxon>
    </lineage>
</organism>
<evidence type="ECO:0000256" key="1">
    <source>
        <dbReference type="SAM" id="MobiDB-lite"/>
    </source>
</evidence>
<dbReference type="NCBIfam" id="NF040700">
    <property type="entry name" value="VPA1262_N_dom"/>
    <property type="match status" value="1"/>
</dbReference>
<accession>A0ABX9RYF2</accession>
<comment type="caution">
    <text evidence="2">The sequence shown here is derived from an EMBL/GenBank/DDBJ whole genome shotgun (WGS) entry which is preliminary data.</text>
</comment>
<dbReference type="Proteomes" id="UP000267341">
    <property type="component" value="Unassembled WGS sequence"/>
</dbReference>
<dbReference type="GeneID" id="66904387"/>